<sequence length="177" mass="20246">MEYPTPRGKKMMKLLLSFCLVSFLLFLLLFIFQSLKPFLLHQFSKTYIFLFCNGIMLFISMNSGLISFSTTPLPTAITPLQFNASPPEEENNSMTVEQENASQVSLIIPEQQDTEEKIVMMVEEQVDREGEGEGNAIVMVDGHETEELNKKCEEFIRKMKAAFNSEPRDNRCLVPAY</sequence>
<evidence type="ECO:0000256" key="1">
    <source>
        <dbReference type="SAM" id="Phobius"/>
    </source>
</evidence>
<feature type="transmembrane region" description="Helical" evidence="1">
    <location>
        <begin position="47"/>
        <end position="68"/>
    </location>
</feature>
<name>A0ABU6Y4G6_9FABA</name>
<organism evidence="2 3">
    <name type="scientific">Stylosanthes scabra</name>
    <dbReference type="NCBI Taxonomy" id="79078"/>
    <lineage>
        <taxon>Eukaryota</taxon>
        <taxon>Viridiplantae</taxon>
        <taxon>Streptophyta</taxon>
        <taxon>Embryophyta</taxon>
        <taxon>Tracheophyta</taxon>
        <taxon>Spermatophyta</taxon>
        <taxon>Magnoliopsida</taxon>
        <taxon>eudicotyledons</taxon>
        <taxon>Gunneridae</taxon>
        <taxon>Pentapetalae</taxon>
        <taxon>rosids</taxon>
        <taxon>fabids</taxon>
        <taxon>Fabales</taxon>
        <taxon>Fabaceae</taxon>
        <taxon>Papilionoideae</taxon>
        <taxon>50 kb inversion clade</taxon>
        <taxon>dalbergioids sensu lato</taxon>
        <taxon>Dalbergieae</taxon>
        <taxon>Pterocarpus clade</taxon>
        <taxon>Stylosanthes</taxon>
    </lineage>
</organism>
<reference evidence="2 3" key="1">
    <citation type="journal article" date="2023" name="Plants (Basel)">
        <title>Bridging the Gap: Combining Genomics and Transcriptomics Approaches to Understand Stylosanthes scabra, an Orphan Legume from the Brazilian Caatinga.</title>
        <authorList>
            <person name="Ferreira-Neto J.R.C."/>
            <person name="da Silva M.D."/>
            <person name="Binneck E."/>
            <person name="de Melo N.F."/>
            <person name="da Silva R.H."/>
            <person name="de Melo A.L.T.M."/>
            <person name="Pandolfi V."/>
            <person name="Bustamante F.O."/>
            <person name="Brasileiro-Vidal A.C."/>
            <person name="Benko-Iseppon A.M."/>
        </authorList>
    </citation>
    <scope>NUCLEOTIDE SEQUENCE [LARGE SCALE GENOMIC DNA]</scope>
    <source>
        <tissue evidence="2">Leaves</tissue>
    </source>
</reference>
<dbReference type="PANTHER" id="PTHR34947:SF3">
    <property type="entry name" value="TRANSMEMBRANE PROTEIN"/>
    <property type="match status" value="1"/>
</dbReference>
<dbReference type="Proteomes" id="UP001341840">
    <property type="component" value="Unassembled WGS sequence"/>
</dbReference>
<keyword evidence="1" id="KW-0812">Transmembrane</keyword>
<keyword evidence="1" id="KW-0472">Membrane</keyword>
<proteinExistence type="predicted"/>
<keyword evidence="3" id="KW-1185">Reference proteome</keyword>
<evidence type="ECO:0000313" key="2">
    <source>
        <dbReference type="EMBL" id="MED6205347.1"/>
    </source>
</evidence>
<evidence type="ECO:0000313" key="3">
    <source>
        <dbReference type="Proteomes" id="UP001341840"/>
    </source>
</evidence>
<keyword evidence="1" id="KW-1133">Transmembrane helix</keyword>
<dbReference type="PANTHER" id="PTHR34947">
    <property type="entry name" value="TRANSMEMBRANE PROTEIN"/>
    <property type="match status" value="1"/>
</dbReference>
<gene>
    <name evidence="2" type="ORF">PIB30_016724</name>
</gene>
<protein>
    <submittedName>
        <fullName evidence="2">Uncharacterized protein</fullName>
    </submittedName>
</protein>
<comment type="caution">
    <text evidence="2">The sequence shown here is derived from an EMBL/GenBank/DDBJ whole genome shotgun (WGS) entry which is preliminary data.</text>
</comment>
<dbReference type="EMBL" id="JASCZI010241703">
    <property type="protein sequence ID" value="MED6205347.1"/>
    <property type="molecule type" value="Genomic_DNA"/>
</dbReference>
<accession>A0ABU6Y4G6</accession>